<reference evidence="3" key="1">
    <citation type="journal article" date="2019" name="Int. J. Syst. Evol. Microbiol.">
        <title>The Global Catalogue of Microorganisms (GCM) 10K type strain sequencing project: providing services to taxonomists for standard genome sequencing and annotation.</title>
        <authorList>
            <consortium name="The Broad Institute Genomics Platform"/>
            <consortium name="The Broad Institute Genome Sequencing Center for Infectious Disease"/>
            <person name="Wu L."/>
            <person name="Ma J."/>
        </authorList>
    </citation>
    <scope>NUCLEOTIDE SEQUENCE [LARGE SCALE GENOMIC DNA]</scope>
    <source>
        <strain evidence="3">JCM 4816</strain>
    </source>
</reference>
<feature type="region of interest" description="Disordered" evidence="1">
    <location>
        <begin position="1"/>
        <end position="43"/>
    </location>
</feature>
<accession>A0ABP6TMZ5</accession>
<dbReference type="Proteomes" id="UP001501455">
    <property type="component" value="Unassembled WGS sequence"/>
</dbReference>
<proteinExistence type="predicted"/>
<evidence type="ECO:0000256" key="1">
    <source>
        <dbReference type="SAM" id="MobiDB-lite"/>
    </source>
</evidence>
<keyword evidence="3" id="KW-1185">Reference proteome</keyword>
<feature type="compositionally biased region" description="Basic and acidic residues" evidence="1">
    <location>
        <begin position="10"/>
        <end position="35"/>
    </location>
</feature>
<organism evidence="2 3">
    <name type="scientific">Streptomyces prasinosporus</name>
    <dbReference type="NCBI Taxonomy" id="68256"/>
    <lineage>
        <taxon>Bacteria</taxon>
        <taxon>Bacillati</taxon>
        <taxon>Actinomycetota</taxon>
        <taxon>Actinomycetes</taxon>
        <taxon>Kitasatosporales</taxon>
        <taxon>Streptomycetaceae</taxon>
        <taxon>Streptomyces</taxon>
        <taxon>Streptomyces albogriseolus group</taxon>
    </lineage>
</organism>
<sequence>MPARPYTGLDQKRAALDAVREAPADDHDRPRDLRTQHGLGADPVDALAWLHEAVRLSMRRETSESEATGRPTHQRGAPARRGR</sequence>
<evidence type="ECO:0000313" key="2">
    <source>
        <dbReference type="EMBL" id="GAA3496638.1"/>
    </source>
</evidence>
<feature type="region of interest" description="Disordered" evidence="1">
    <location>
        <begin position="58"/>
        <end position="83"/>
    </location>
</feature>
<protein>
    <submittedName>
        <fullName evidence="2">Uncharacterized protein</fullName>
    </submittedName>
</protein>
<gene>
    <name evidence="2" type="ORF">GCM10019016_037390</name>
</gene>
<evidence type="ECO:0000313" key="3">
    <source>
        <dbReference type="Proteomes" id="UP001501455"/>
    </source>
</evidence>
<name>A0ABP6TMZ5_9ACTN</name>
<dbReference type="EMBL" id="BAAAXF010000025">
    <property type="protein sequence ID" value="GAA3496638.1"/>
    <property type="molecule type" value="Genomic_DNA"/>
</dbReference>
<comment type="caution">
    <text evidence="2">The sequence shown here is derived from an EMBL/GenBank/DDBJ whole genome shotgun (WGS) entry which is preliminary data.</text>
</comment>